<proteinExistence type="inferred from homology"/>
<evidence type="ECO:0000256" key="11">
    <source>
        <dbReference type="SAM" id="Phobius"/>
    </source>
</evidence>
<keyword evidence="7 9" id="KW-0129">CBS domain</keyword>
<dbReference type="Pfam" id="PF01595">
    <property type="entry name" value="CNNM"/>
    <property type="match status" value="1"/>
</dbReference>
<feature type="transmembrane region" description="Helical" evidence="11">
    <location>
        <begin position="68"/>
        <end position="92"/>
    </location>
</feature>
<evidence type="ECO:0000256" key="8">
    <source>
        <dbReference type="ARBA" id="ARBA00023136"/>
    </source>
</evidence>
<keyword evidence="4 10" id="KW-0812">Transmembrane</keyword>
<dbReference type="Gene3D" id="3.30.465.10">
    <property type="match status" value="1"/>
</dbReference>
<dbReference type="SUPFAM" id="SSF56176">
    <property type="entry name" value="FAD-binding/transporter-associated domain-like"/>
    <property type="match status" value="1"/>
</dbReference>
<evidence type="ECO:0000256" key="7">
    <source>
        <dbReference type="ARBA" id="ARBA00023122"/>
    </source>
</evidence>
<evidence type="ECO:0000256" key="1">
    <source>
        <dbReference type="ARBA" id="ARBA00004651"/>
    </source>
</evidence>
<dbReference type="SMART" id="SM01091">
    <property type="entry name" value="CorC_HlyC"/>
    <property type="match status" value="1"/>
</dbReference>
<name>A0ABY3PQC5_9CYAN</name>
<keyword evidence="6 10" id="KW-1133">Transmembrane helix</keyword>
<dbReference type="EMBL" id="CP063845">
    <property type="protein sequence ID" value="UFP95915.1"/>
    <property type="molecule type" value="Genomic_DNA"/>
</dbReference>
<evidence type="ECO:0000256" key="5">
    <source>
        <dbReference type="ARBA" id="ARBA00022737"/>
    </source>
</evidence>
<dbReference type="PROSITE" id="PS51846">
    <property type="entry name" value="CNNM"/>
    <property type="match status" value="1"/>
</dbReference>
<dbReference type="Pfam" id="PF00571">
    <property type="entry name" value="CBS"/>
    <property type="match status" value="1"/>
</dbReference>
<accession>A0ABY3PQC5</accession>
<dbReference type="InterPro" id="IPR016169">
    <property type="entry name" value="FAD-bd_PCMH_sub2"/>
</dbReference>
<keyword evidence="3" id="KW-1003">Cell membrane</keyword>
<comment type="subcellular location">
    <subcellularLocation>
        <location evidence="1">Cell membrane</location>
        <topology evidence="1">Multi-pass membrane protein</topology>
    </subcellularLocation>
</comment>
<evidence type="ECO:0000259" key="13">
    <source>
        <dbReference type="PROSITE" id="PS51846"/>
    </source>
</evidence>
<evidence type="ECO:0000256" key="3">
    <source>
        <dbReference type="ARBA" id="ARBA00022475"/>
    </source>
</evidence>
<dbReference type="PANTHER" id="PTHR43099:SF5">
    <property type="entry name" value="HLYC_CORC FAMILY TRANSPORTER"/>
    <property type="match status" value="1"/>
</dbReference>
<keyword evidence="8 10" id="KW-0472">Membrane</keyword>
<feature type="domain" description="CBS" evidence="12">
    <location>
        <begin position="281"/>
        <end position="340"/>
    </location>
</feature>
<evidence type="ECO:0000256" key="2">
    <source>
        <dbReference type="ARBA" id="ARBA00006337"/>
    </source>
</evidence>
<dbReference type="Gene3D" id="3.10.580.10">
    <property type="entry name" value="CBS-domain"/>
    <property type="match status" value="1"/>
</dbReference>
<dbReference type="InterPro" id="IPR005170">
    <property type="entry name" value="Transptr-assoc_dom"/>
</dbReference>
<evidence type="ECO:0000313" key="15">
    <source>
        <dbReference type="Proteomes" id="UP001054846"/>
    </source>
</evidence>
<gene>
    <name evidence="14" type="ORF">ISF26_06750</name>
</gene>
<evidence type="ECO:0000256" key="9">
    <source>
        <dbReference type="PROSITE-ProRule" id="PRU00703"/>
    </source>
</evidence>
<dbReference type="InterPro" id="IPR046342">
    <property type="entry name" value="CBS_dom_sf"/>
</dbReference>
<evidence type="ECO:0000256" key="6">
    <source>
        <dbReference type="ARBA" id="ARBA00022989"/>
    </source>
</evidence>
<dbReference type="InterPro" id="IPR044751">
    <property type="entry name" value="Ion_transp-like_CBS"/>
</dbReference>
<dbReference type="CDD" id="cd04590">
    <property type="entry name" value="CBS_pair_CorC_HlyC_assoc"/>
    <property type="match status" value="1"/>
</dbReference>
<dbReference type="InterPro" id="IPR000644">
    <property type="entry name" value="CBS_dom"/>
</dbReference>
<keyword evidence="5" id="KW-0677">Repeat</keyword>
<dbReference type="InterPro" id="IPR036318">
    <property type="entry name" value="FAD-bd_PCMH-like_sf"/>
</dbReference>
<evidence type="ECO:0000256" key="10">
    <source>
        <dbReference type="PROSITE-ProRule" id="PRU01193"/>
    </source>
</evidence>
<dbReference type="PANTHER" id="PTHR43099">
    <property type="entry name" value="UPF0053 PROTEIN YRKA"/>
    <property type="match status" value="1"/>
</dbReference>
<dbReference type="Pfam" id="PF03471">
    <property type="entry name" value="CorC_HlyC"/>
    <property type="match status" value="1"/>
</dbReference>
<feature type="domain" description="CNNM transmembrane" evidence="13">
    <location>
        <begin position="1"/>
        <end position="201"/>
    </location>
</feature>
<dbReference type="PROSITE" id="PS51371">
    <property type="entry name" value="CBS"/>
    <property type="match status" value="1"/>
</dbReference>
<dbReference type="InterPro" id="IPR051676">
    <property type="entry name" value="UPF0053_domain"/>
</dbReference>
<feature type="transmembrane region" description="Helical" evidence="11">
    <location>
        <begin position="6"/>
        <end position="29"/>
    </location>
</feature>
<keyword evidence="15" id="KW-1185">Reference proteome</keyword>
<reference evidence="14 15" key="1">
    <citation type="journal article" date="2021" name="Genome Biol. Evol.">
        <title>Complete Genome Sequencing of a Novel Gloeobacter Species from a Waterfall Cave in Mexico.</title>
        <authorList>
            <person name="Saw J.H."/>
            <person name="Cardona T."/>
            <person name="Montejano G."/>
        </authorList>
    </citation>
    <scope>NUCLEOTIDE SEQUENCE [LARGE SCALE GENOMIC DNA]</scope>
    <source>
        <strain evidence="14">MG652769</strain>
    </source>
</reference>
<evidence type="ECO:0000313" key="14">
    <source>
        <dbReference type="EMBL" id="UFP95915.1"/>
    </source>
</evidence>
<dbReference type="SUPFAM" id="SSF54631">
    <property type="entry name" value="CBS-domain pair"/>
    <property type="match status" value="1"/>
</dbReference>
<evidence type="ECO:0000256" key="4">
    <source>
        <dbReference type="ARBA" id="ARBA00022692"/>
    </source>
</evidence>
<organism evidence="14 15">
    <name type="scientific">Gloeobacter morelensis MG652769</name>
    <dbReference type="NCBI Taxonomy" id="2781736"/>
    <lineage>
        <taxon>Bacteria</taxon>
        <taxon>Bacillati</taxon>
        <taxon>Cyanobacteriota</taxon>
        <taxon>Cyanophyceae</taxon>
        <taxon>Gloeobacterales</taxon>
        <taxon>Gloeobacteraceae</taxon>
        <taxon>Gloeobacter</taxon>
        <taxon>Gloeobacter morelensis</taxon>
    </lineage>
</organism>
<evidence type="ECO:0000259" key="12">
    <source>
        <dbReference type="PROSITE" id="PS51371"/>
    </source>
</evidence>
<dbReference type="Proteomes" id="UP001054846">
    <property type="component" value="Chromosome"/>
</dbReference>
<dbReference type="SMART" id="SM00116">
    <property type="entry name" value="CBS"/>
    <property type="match status" value="1"/>
</dbReference>
<dbReference type="InterPro" id="IPR002550">
    <property type="entry name" value="CNNM"/>
</dbReference>
<sequence length="439" mass="46742">MPSVVFEILIVLVLVVANGVFAMSELAVVSSRKARLQQMANEGNAGAQVAVELADAPNRFLSTVQIGITLIGIFAGAYGGATIADTLAALLVQVSWLAPYSEPLAFALVVGVITYLSLVVGELVPKRLALGNPERIAAAVAAPMSLLSRVAAPLVKLLSLSTELGLKALGVQLSAAPAVTEEEIRLLIEQGTETGAIAHSEQDLLERVFSFGDRQVAALMTPRPDIVWLDLEDCEAENRRKLAVFHHSQFPVCLGALDKFLGVVRVKDLFERLLAGRPLALEEALLQPLVVPETAPALVVLEQFKKSGIHMALVVDEFGGVQGLVTLTDILEALVGDLPVGGSGDEAQAVQREDGSWLVDGSLSLDELEHLVEPLPELPRVGYRTVGGLVMAQLGRIPKVTDHFALGPCRFEVVDMDGNRVDRVLIALREPVAGSDLPP</sequence>
<dbReference type="RefSeq" id="WP_230843147.1">
    <property type="nucleotide sequence ID" value="NZ_CP063845.1"/>
</dbReference>
<feature type="transmembrane region" description="Helical" evidence="11">
    <location>
        <begin position="104"/>
        <end position="124"/>
    </location>
</feature>
<comment type="similarity">
    <text evidence="2">Belongs to the UPF0053 family.</text>
</comment>
<protein>
    <submittedName>
        <fullName evidence="14">HlyC/CorC family transporter</fullName>
    </submittedName>
</protein>